<comment type="caution">
    <text evidence="1">The sequence shown here is derived from an EMBL/GenBank/DDBJ whole genome shotgun (WGS) entry which is preliminary data.</text>
</comment>
<protein>
    <recommendedName>
        <fullName evidence="3">Sel1 repeat family protein</fullName>
    </recommendedName>
</protein>
<dbReference type="SUPFAM" id="SSF81901">
    <property type="entry name" value="HCP-like"/>
    <property type="match status" value="1"/>
</dbReference>
<accession>A0ABR2IYV1</accession>
<evidence type="ECO:0000313" key="2">
    <source>
        <dbReference type="Proteomes" id="UP001470230"/>
    </source>
</evidence>
<dbReference type="InterPro" id="IPR011990">
    <property type="entry name" value="TPR-like_helical_dom_sf"/>
</dbReference>
<evidence type="ECO:0008006" key="3">
    <source>
        <dbReference type="Google" id="ProtNLM"/>
    </source>
</evidence>
<gene>
    <name evidence="1" type="ORF">M9Y10_008727</name>
</gene>
<dbReference type="Gene3D" id="1.25.40.10">
    <property type="entry name" value="Tetratricopeptide repeat domain"/>
    <property type="match status" value="1"/>
</dbReference>
<dbReference type="EMBL" id="JAPFFF010000014">
    <property type="protein sequence ID" value="KAK8870829.1"/>
    <property type="molecule type" value="Genomic_DNA"/>
</dbReference>
<keyword evidence="2" id="KW-1185">Reference proteome</keyword>
<evidence type="ECO:0000313" key="1">
    <source>
        <dbReference type="EMBL" id="KAK8870829.1"/>
    </source>
</evidence>
<name>A0ABR2IYV1_9EUKA</name>
<reference evidence="1 2" key="1">
    <citation type="submission" date="2024-04" db="EMBL/GenBank/DDBJ databases">
        <title>Tritrichomonas musculus Genome.</title>
        <authorList>
            <person name="Alves-Ferreira E."/>
            <person name="Grigg M."/>
            <person name="Lorenzi H."/>
            <person name="Galac M."/>
        </authorList>
    </citation>
    <scope>NUCLEOTIDE SEQUENCE [LARGE SCALE GENOMIC DNA]</scope>
    <source>
        <strain evidence="1 2">EAF2021</strain>
    </source>
</reference>
<sequence>MYKYGEMLFLGEGIKKDYNEAFQWFKNSKKSGFLKGEYFLTSYNSLSTLKEFFELPAETQLVLISSCIKNLVNHNGDVNSIFDQIVIRSQKTDKLFCNHSLKMQTFHKCLSKYKDIYIMIEYPSSSFKPVIDLVSKSKKKKHFFLII</sequence>
<dbReference type="Proteomes" id="UP001470230">
    <property type="component" value="Unassembled WGS sequence"/>
</dbReference>
<proteinExistence type="predicted"/>
<organism evidence="1 2">
    <name type="scientific">Tritrichomonas musculus</name>
    <dbReference type="NCBI Taxonomy" id="1915356"/>
    <lineage>
        <taxon>Eukaryota</taxon>
        <taxon>Metamonada</taxon>
        <taxon>Parabasalia</taxon>
        <taxon>Tritrichomonadida</taxon>
        <taxon>Tritrichomonadidae</taxon>
        <taxon>Tritrichomonas</taxon>
    </lineage>
</organism>